<dbReference type="EMBL" id="LICS01000020">
    <property type="protein sequence ID" value="KRO95697.1"/>
    <property type="molecule type" value="Genomic_DNA"/>
</dbReference>
<dbReference type="Gene3D" id="2.60.120.10">
    <property type="entry name" value="Jelly Rolls"/>
    <property type="match status" value="1"/>
</dbReference>
<protein>
    <submittedName>
        <fullName evidence="1">Cupin</fullName>
    </submittedName>
</protein>
<evidence type="ECO:0000313" key="2">
    <source>
        <dbReference type="Proteomes" id="UP000051027"/>
    </source>
</evidence>
<dbReference type="AlphaFoldDB" id="A0A0R2U7Z0"/>
<dbReference type="STRING" id="1655612.ABS10_06980"/>
<dbReference type="InterPro" id="IPR011051">
    <property type="entry name" value="RmlC_Cupin_sf"/>
</dbReference>
<sequence>MEVKSFSSAEDVNNSFDNALVEAVKVGGQRVVRLTLQPGWHWSHNVKPVVGTESCQAGHLGVIISGTVCCKHDDGSEVSYTAGDAYAIEPGHDAWVVGDEVAVAFEFAGMWGE</sequence>
<organism evidence="1 2">
    <name type="scientific">SAR86 cluster bacterium BACL1 MAG-120820-bin45</name>
    <dbReference type="NCBI Taxonomy" id="1655612"/>
    <lineage>
        <taxon>Bacteria</taxon>
        <taxon>Pseudomonadati</taxon>
        <taxon>Pseudomonadota</taxon>
        <taxon>Gammaproteobacteria</taxon>
        <taxon>SAR86 cluster</taxon>
    </lineage>
</organism>
<gene>
    <name evidence="1" type="ORF">ABS10_06980</name>
</gene>
<proteinExistence type="predicted"/>
<comment type="caution">
    <text evidence="1">The sequence shown here is derived from an EMBL/GenBank/DDBJ whole genome shotgun (WGS) entry which is preliminary data.</text>
</comment>
<evidence type="ECO:0000313" key="1">
    <source>
        <dbReference type="EMBL" id="KRO95697.1"/>
    </source>
</evidence>
<dbReference type="SUPFAM" id="SSF51182">
    <property type="entry name" value="RmlC-like cupins"/>
    <property type="match status" value="1"/>
</dbReference>
<dbReference type="InterPro" id="IPR014710">
    <property type="entry name" value="RmlC-like_jellyroll"/>
</dbReference>
<dbReference type="CDD" id="cd06990">
    <property type="entry name" value="cupin_DUF861"/>
    <property type="match status" value="1"/>
</dbReference>
<reference evidence="1 2" key="1">
    <citation type="submission" date="2015-10" db="EMBL/GenBank/DDBJ databases">
        <title>Metagenome-Assembled Genomes uncover a global brackish microbiome.</title>
        <authorList>
            <person name="Hugerth L.W."/>
            <person name="Larsson J."/>
            <person name="Alneberg J."/>
            <person name="Lindh M.V."/>
            <person name="Legrand C."/>
            <person name="Pinhassi J."/>
            <person name="Andersson A.F."/>
        </authorList>
    </citation>
    <scope>NUCLEOTIDE SEQUENCE [LARGE SCALE GENOMIC DNA]</scope>
    <source>
        <strain evidence="1">BACL1 MAG-120820-bin45</strain>
    </source>
</reference>
<accession>A0A0R2U7Z0</accession>
<dbReference type="Proteomes" id="UP000051027">
    <property type="component" value="Unassembled WGS sequence"/>
</dbReference>
<name>A0A0R2U7Z0_9GAMM</name>